<gene>
    <name evidence="3" type="ORF">AFL42_08910</name>
</gene>
<dbReference type="NCBIfam" id="TIGR02104">
    <property type="entry name" value="pulA_typeI"/>
    <property type="match status" value="1"/>
</dbReference>
<sequence>MLSLENKVAWIDDIHEITVIGDMESLFVNGQSPFIYIENKQSYIQTKAEKINHSKARIRYHEELPIGENLFLLWNDIKIPIYPGAIVRTKWFDENYSNLDVELGAICHSASTTFSIWAPTATVVKVELDSDKKLPLKKQNRGVWTLTVDGDWNGCSYMYEATLNGKTTLVNDPYAKAMLPNSEKGIIVDFTRTKSLKDSTVSRPKRKRLQDAIIYELHVRDATVHENSGVRNKGKFVGLTEKNTTNSNRYSTALSYIKDLGVTHVQLLPINDFARVNELEPDTSYNWGYDPLFFQVPEGSYSLIPKDPIARINECKTMIESFHQEGISVILDVVYNHVFVMEESPFEKIVPGYYFRYRPDGMISNGTGVGNDIASERQMVRKFILDTISFWLEEYQIDGFRFDLMGALDIETMRQIHDRCKKEPSPIMLLGEGWELDTALPSHLKATSKNSHELNGVGYFNDLFRDTVKGNLFSHHDTGFVNGNGRYVERLAHLVTGSVLEEYGIPFVSNMNQTINYVECHDNHTLWDRLLLTNPDASEMERKKMHQLATGLTLLSQGIPFIHAGQEWFRTKQGVENSYISSDEINQLDWDRRELEDNNVQFVKSLISLRKKYEVFRLSSKDEIRRRFHPLVTPAPIFGFTLLGDDVDFSIYVNPTNKKVPLQLPSSGKWVVTLSNIQSSNKQVIGEFTSINPFELLVFKKYRKVTRKEEGTKRFANAKE</sequence>
<dbReference type="SUPFAM" id="SSF81296">
    <property type="entry name" value="E set domains"/>
    <property type="match status" value="1"/>
</dbReference>
<dbReference type="Pfam" id="PF00128">
    <property type="entry name" value="Alpha-amylase"/>
    <property type="match status" value="1"/>
</dbReference>
<organism evidence="3 4">
    <name type="scientific">Oceanobacillus caeni</name>
    <dbReference type="NCBI Taxonomy" id="405946"/>
    <lineage>
        <taxon>Bacteria</taxon>
        <taxon>Bacillati</taxon>
        <taxon>Bacillota</taxon>
        <taxon>Bacilli</taxon>
        <taxon>Bacillales</taxon>
        <taxon>Bacillaceae</taxon>
        <taxon>Oceanobacillus</taxon>
    </lineage>
</organism>
<dbReference type="Gene3D" id="2.60.40.10">
    <property type="entry name" value="Immunoglobulins"/>
    <property type="match status" value="1"/>
</dbReference>
<dbReference type="InterPro" id="IPR013783">
    <property type="entry name" value="Ig-like_fold"/>
</dbReference>
<evidence type="ECO:0000313" key="4">
    <source>
        <dbReference type="Proteomes" id="UP000037854"/>
    </source>
</evidence>
<dbReference type="Gene3D" id="3.20.20.80">
    <property type="entry name" value="Glycosidases"/>
    <property type="match status" value="1"/>
</dbReference>
<name>A0ABR5MJ98_9BACI</name>
<protein>
    <submittedName>
        <fullName evidence="3">Pullulanase</fullName>
    </submittedName>
</protein>
<comment type="caution">
    <text evidence="3">The sequence shown here is derived from an EMBL/GenBank/DDBJ whole genome shotgun (WGS) entry which is preliminary data.</text>
</comment>
<dbReference type="InterPro" id="IPR014756">
    <property type="entry name" value="Ig_E-set"/>
</dbReference>
<evidence type="ECO:0000256" key="1">
    <source>
        <dbReference type="ARBA" id="ARBA00008061"/>
    </source>
</evidence>
<reference evidence="3 4" key="1">
    <citation type="submission" date="2015-07" db="EMBL/GenBank/DDBJ databases">
        <title>High-quality draft genome sequence of Oceanobacillus caeni HM6, a bacillus isolated from a human feces.</title>
        <authorList>
            <person name="Kumar J."/>
            <person name="Verma M.K."/>
            <person name="Pandey R."/>
            <person name="Bhambi M."/>
            <person name="Chauhan N."/>
        </authorList>
    </citation>
    <scope>NUCLEOTIDE SEQUENCE [LARGE SCALE GENOMIC DNA]</scope>
    <source>
        <strain evidence="3 4">HM6</strain>
    </source>
</reference>
<dbReference type="Proteomes" id="UP000037854">
    <property type="component" value="Unassembled WGS sequence"/>
</dbReference>
<dbReference type="InterPro" id="IPR004193">
    <property type="entry name" value="Glyco_hydro_13_N"/>
</dbReference>
<accession>A0ABR5MJ98</accession>
<evidence type="ECO:0000313" key="3">
    <source>
        <dbReference type="EMBL" id="KPH75214.1"/>
    </source>
</evidence>
<dbReference type="Pfam" id="PF02922">
    <property type="entry name" value="CBM_48"/>
    <property type="match status" value="1"/>
</dbReference>
<proteinExistence type="inferred from homology"/>
<dbReference type="InterPro" id="IPR011840">
    <property type="entry name" value="PulA_typeI"/>
</dbReference>
<keyword evidence="4" id="KW-1185">Reference proteome</keyword>
<comment type="similarity">
    <text evidence="1">Belongs to the glycosyl hydrolase 13 family.</text>
</comment>
<dbReference type="InterPro" id="IPR006047">
    <property type="entry name" value="GH13_cat_dom"/>
</dbReference>
<dbReference type="EMBL" id="LGTK01000025">
    <property type="protein sequence ID" value="KPH75214.1"/>
    <property type="molecule type" value="Genomic_DNA"/>
</dbReference>
<dbReference type="PANTHER" id="PTHR43002">
    <property type="entry name" value="GLYCOGEN DEBRANCHING ENZYME"/>
    <property type="match status" value="1"/>
</dbReference>
<dbReference type="Gene3D" id="2.60.40.2320">
    <property type="match status" value="1"/>
</dbReference>
<evidence type="ECO:0000259" key="2">
    <source>
        <dbReference type="SMART" id="SM00642"/>
    </source>
</evidence>
<dbReference type="SMART" id="SM00642">
    <property type="entry name" value="Aamy"/>
    <property type="match status" value="1"/>
</dbReference>
<dbReference type="CDD" id="cd02860">
    <property type="entry name" value="E_set_Pullulanase"/>
    <property type="match status" value="1"/>
</dbReference>
<dbReference type="CDD" id="cd11341">
    <property type="entry name" value="AmyAc_Pullulanase_LD-like"/>
    <property type="match status" value="1"/>
</dbReference>
<dbReference type="InterPro" id="IPR017853">
    <property type="entry name" value="GH"/>
</dbReference>
<feature type="domain" description="Glycosyl hydrolase family 13 catalytic" evidence="2">
    <location>
        <begin position="242"/>
        <end position="610"/>
    </location>
</feature>
<dbReference type="SUPFAM" id="SSF51445">
    <property type="entry name" value="(Trans)glycosidases"/>
    <property type="match status" value="1"/>
</dbReference>